<organism evidence="2 3">
    <name type="scientific">Paracoccus aminophilus JCM 7686</name>
    <dbReference type="NCBI Taxonomy" id="1367847"/>
    <lineage>
        <taxon>Bacteria</taxon>
        <taxon>Pseudomonadati</taxon>
        <taxon>Pseudomonadota</taxon>
        <taxon>Alphaproteobacteria</taxon>
        <taxon>Rhodobacterales</taxon>
        <taxon>Paracoccaceae</taxon>
        <taxon>Paracoccus</taxon>
    </lineage>
</organism>
<protein>
    <recommendedName>
        <fullName evidence="4">DUF2993 domain-containing protein</fullName>
    </recommendedName>
</protein>
<dbReference type="HOGENOM" id="CLU_962602_0_0_5"/>
<keyword evidence="3" id="KW-1185">Reference proteome</keyword>
<name>S5Z133_PARAH</name>
<evidence type="ECO:0008006" key="4">
    <source>
        <dbReference type="Google" id="ProtNLM"/>
    </source>
</evidence>
<dbReference type="AlphaFoldDB" id="S5Z133"/>
<keyword evidence="1" id="KW-0732">Signal</keyword>
<dbReference type="KEGG" id="pami:JCM7686_pAMI5p070"/>
<reference evidence="2 3" key="1">
    <citation type="journal article" date="2014" name="BMC Genomics">
        <title>Architecture and functions of a multipartite genome of the methylotrophic bacterium Paracoccus aminophilus JCM 7686, containing primary and secondary chromids.</title>
        <authorList>
            <person name="Dziewit L."/>
            <person name="Czarnecki J."/>
            <person name="Wibberg D."/>
            <person name="Radlinska M."/>
            <person name="Mrozek P."/>
            <person name="Szymczak M."/>
            <person name="Schluter A."/>
            <person name="Puhler A."/>
            <person name="Bartosik D."/>
        </authorList>
    </citation>
    <scope>NUCLEOTIDE SEQUENCE [LARGE SCALE GENOMIC DNA]</scope>
    <source>
        <strain evidence="2">JCM 7686</strain>
        <plasmid evidence="3">Plasmid pAMI5</plasmid>
    </source>
</reference>
<evidence type="ECO:0000313" key="2">
    <source>
        <dbReference type="EMBL" id="AGT11136.1"/>
    </source>
</evidence>
<feature type="signal peptide" evidence="1">
    <location>
        <begin position="1"/>
        <end position="23"/>
    </location>
</feature>
<accession>S5Z133</accession>
<proteinExistence type="predicted"/>
<geneLocation type="plasmid" evidence="2 3">
    <name>pAMI5</name>
</geneLocation>
<evidence type="ECO:0000256" key="1">
    <source>
        <dbReference type="SAM" id="SignalP"/>
    </source>
</evidence>
<dbReference type="Pfam" id="PF19550">
    <property type="entry name" value="DUF6073"/>
    <property type="match status" value="1"/>
</dbReference>
<dbReference type="EMBL" id="CP006653">
    <property type="protein sequence ID" value="AGT11136.1"/>
    <property type="molecule type" value="Genomic_DNA"/>
</dbReference>
<evidence type="ECO:0000313" key="3">
    <source>
        <dbReference type="Proteomes" id="UP000015480"/>
    </source>
</evidence>
<dbReference type="Proteomes" id="UP000015480">
    <property type="component" value="Plasmid pAMI5"/>
</dbReference>
<dbReference type="InterPro" id="IPR045719">
    <property type="entry name" value="DUF6073"/>
</dbReference>
<dbReference type="RefSeq" id="WP_020952908.1">
    <property type="nucleotide sequence ID" value="NC_022043.1"/>
</dbReference>
<sequence length="289" mass="30830">MQLIKRMILGSGAVLALSLSVSAGDLSTPIAPENQAKIDSLLERMKTMDVNAMPSLSVQRFTLPSAGVDVLRAKVEETYTIDGIGRDTVELSGWIAVVHSDPVSIEPGQAPRWGNAQVGTEFVGLSLKGESALFGPIEVSLNPDMPAIGRVGAWPDGKVPPAFLTMVGVDQSDIDEMGRPTCKPPKGNSPPENAPCTCLAPLAVSVRMPSLKLEMKTDRPVVMQSSVETIPPVGYVASTSVEPRALMSDGRKVGELRSAQVKFREIILHEPLSGAGFDQRFDLKTVSND</sequence>
<gene>
    <name evidence="2" type="ORF">JCM7686_pAMI5p070</name>
</gene>
<dbReference type="PATRIC" id="fig|1367847.3.peg.4099"/>
<feature type="chain" id="PRO_5004535184" description="DUF2993 domain-containing protein" evidence="1">
    <location>
        <begin position="24"/>
        <end position="289"/>
    </location>
</feature>
<keyword evidence="2" id="KW-0614">Plasmid</keyword>